<dbReference type="Gene3D" id="1.25.40.10">
    <property type="entry name" value="Tetratricopeptide repeat domain"/>
    <property type="match status" value="2"/>
</dbReference>
<evidence type="ECO:0000256" key="6">
    <source>
        <dbReference type="ARBA" id="ARBA00022679"/>
    </source>
</evidence>
<dbReference type="Pfam" id="PF00072">
    <property type="entry name" value="Response_reg"/>
    <property type="match status" value="1"/>
</dbReference>
<evidence type="ECO:0000256" key="9">
    <source>
        <dbReference type="ARBA" id="ARBA00022777"/>
    </source>
</evidence>
<dbReference type="InterPro" id="IPR036097">
    <property type="entry name" value="HisK_dim/P_sf"/>
</dbReference>
<evidence type="ECO:0000256" key="10">
    <source>
        <dbReference type="ARBA" id="ARBA00022840"/>
    </source>
</evidence>
<keyword evidence="11" id="KW-1133">Transmembrane helix</keyword>
<keyword evidence="13" id="KW-0472">Membrane</keyword>
<dbReference type="InterPro" id="IPR003661">
    <property type="entry name" value="HisK_dim/P_dom"/>
</dbReference>
<dbReference type="SUPFAM" id="SSF48452">
    <property type="entry name" value="TPR-like"/>
    <property type="match status" value="2"/>
</dbReference>
<keyword evidence="9 21" id="KW-0418">Kinase</keyword>
<reference evidence="21 22" key="1">
    <citation type="submission" date="2016-11" db="EMBL/GenBank/DDBJ databases">
        <authorList>
            <person name="Jaros S."/>
            <person name="Januszkiewicz K."/>
            <person name="Wedrychowicz H."/>
        </authorList>
    </citation>
    <scope>NUCLEOTIDE SEQUENCE [LARGE SCALE GENOMIC DNA]</scope>
    <source>
        <strain evidence="21 22">DSM 18899</strain>
    </source>
</reference>
<feature type="domain" description="Histidine kinase" evidence="18">
    <location>
        <begin position="402"/>
        <end position="623"/>
    </location>
</feature>
<comment type="catalytic activity">
    <reaction evidence="1">
        <text>ATP + protein L-histidine = ADP + protein N-phospho-L-histidine.</text>
        <dbReference type="EC" id="2.7.13.3"/>
    </reaction>
</comment>
<dbReference type="STRING" id="1121279.SAMN02745887_00510"/>
<evidence type="ECO:0000256" key="7">
    <source>
        <dbReference type="ARBA" id="ARBA00022692"/>
    </source>
</evidence>
<dbReference type="InterPro" id="IPR008207">
    <property type="entry name" value="Sig_transdc_His_kin_Hpt_dom"/>
</dbReference>
<evidence type="ECO:0000256" key="8">
    <source>
        <dbReference type="ARBA" id="ARBA00022741"/>
    </source>
</evidence>
<dbReference type="Gene3D" id="3.40.50.2300">
    <property type="match status" value="1"/>
</dbReference>
<dbReference type="GO" id="GO:0005886">
    <property type="term" value="C:plasma membrane"/>
    <property type="evidence" value="ECO:0007669"/>
    <property type="project" value="UniProtKB-SubCell"/>
</dbReference>
<keyword evidence="4" id="KW-1003">Cell membrane</keyword>
<dbReference type="CDD" id="cd17546">
    <property type="entry name" value="REC_hyHK_CKI1_RcsC-like"/>
    <property type="match status" value="1"/>
</dbReference>
<dbReference type="Gene3D" id="1.20.120.160">
    <property type="entry name" value="HPT domain"/>
    <property type="match status" value="1"/>
</dbReference>
<dbReference type="SMART" id="SM00448">
    <property type="entry name" value="REC"/>
    <property type="match status" value="1"/>
</dbReference>
<dbReference type="Gene3D" id="3.30.565.10">
    <property type="entry name" value="Histidine kinase-like ATPase, C-terminal domain"/>
    <property type="match status" value="1"/>
</dbReference>
<proteinExistence type="predicted"/>
<dbReference type="Gene3D" id="1.10.287.130">
    <property type="match status" value="1"/>
</dbReference>
<dbReference type="PRINTS" id="PR00344">
    <property type="entry name" value="BCTRLSENSOR"/>
</dbReference>
<dbReference type="AlphaFoldDB" id="A0A1K2H6K1"/>
<gene>
    <name evidence="21" type="ORF">SAMN02745887_00510</name>
</gene>
<dbReference type="InterPro" id="IPR036890">
    <property type="entry name" value="HATPase_C_sf"/>
</dbReference>
<dbReference type="FunFam" id="3.30.565.10:FF:000010">
    <property type="entry name" value="Sensor histidine kinase RcsC"/>
    <property type="match status" value="1"/>
</dbReference>
<dbReference type="SUPFAM" id="SSF47226">
    <property type="entry name" value="Histidine-containing phosphotransfer domain, HPT domain"/>
    <property type="match status" value="1"/>
</dbReference>
<dbReference type="SMART" id="SM00028">
    <property type="entry name" value="TPR"/>
    <property type="match status" value="5"/>
</dbReference>
<sequence length="897" mass="98128">MISHAFSKPAWHAELERALGVMRDQPEQGREIARALCALPGEEAPLYGELIAALCDYFDDRNTHTEARFISLDQRFSALGLRDGVLLSRFGLLAVYRVIGRIAEAYAFAQQQVLPILPRQADLGSVLALNTMGIIAQEYGLTDEAIRHFYAALEAAKALDLRARVAQISCNIGELFYICGNLDDGEAMLLQARSLAQQCEESWLLPFTSFILALCKLSRDDADAAHALIADFIQTEQPFQQTTPSNRGFFLAVAAYTLAQRGELARAEAFCRQALDEADSYEEKHLRPYVWWACGHLCRRRGQLAEAVEKLNRAIDETGDIGYTFMPMRACRELADIHAAQGDWQAALRDHQRYHALYERAQSQATRTKLQVFNMQSELREAETARRHAEEATRAKSMFLANMSHEIRTPMNAIIGMAHLALKTPLNPKQRDYIDKIHTAGLSLLGIINDILDFSKIEAGRMDVESVDFDLDEVLGNVHAVTSARAQEKGLDYRFEIPAALPRQLKGDPLRLGQVLINLLNNAIKFTATGQVVLSASMERQDERGIRLAFRVRDTGIGMSEDEAAKLFQAFTQADGSTTRKFGGTGLGLSISRRLVEMMGGRIGVESELGRGSLFQFNVLLQAGQPAPQRAARNTLTALPRFDGVRVLLVEDNEINQQIAMELLQAAGVKVDLASNGREALDALLSSTAPRYALVLLDVQMPIMDGYAAIRAIRAEPSLAQLPVVAMTAHALLEEKQRCLDSGMNDHLAKPITPQALFDTVARWVHAAPVVPSATPAPADSPLPEIAGLNVASGLARTLGDKALYLDLLQRFSAEQRGVVARIRAALPADGVLASRLAHTLKGLAGLIGASEVQGLAAELEKQLSMTGSPADAGLLDRLEQVLDGLLAELDALPKAA</sequence>
<dbReference type="EC" id="2.7.13.3" evidence="3"/>
<feature type="modified residue" description="Phosphohistidine" evidence="16">
    <location>
        <position position="839"/>
    </location>
</feature>
<evidence type="ECO:0000256" key="2">
    <source>
        <dbReference type="ARBA" id="ARBA00004651"/>
    </source>
</evidence>
<protein>
    <recommendedName>
        <fullName evidence="15">Virulence sensor protein BvgS</fullName>
        <ecNumber evidence="3">2.7.13.3</ecNumber>
    </recommendedName>
</protein>
<dbReference type="Pfam" id="PF00512">
    <property type="entry name" value="HisKA"/>
    <property type="match status" value="1"/>
</dbReference>
<name>A0A1K2H6K1_9NEIS</name>
<evidence type="ECO:0000256" key="4">
    <source>
        <dbReference type="ARBA" id="ARBA00022475"/>
    </source>
</evidence>
<keyword evidence="10" id="KW-0067">ATP-binding</keyword>
<comment type="function">
    <text evidence="14">Member of the two-component regulatory system BvgS/BvgA. Phosphorylates BvgA via a four-step phosphorelay in response to environmental signals.</text>
</comment>
<dbReference type="Proteomes" id="UP000186513">
    <property type="component" value="Unassembled WGS sequence"/>
</dbReference>
<evidence type="ECO:0000256" key="5">
    <source>
        <dbReference type="ARBA" id="ARBA00022553"/>
    </source>
</evidence>
<dbReference type="Pfam" id="PF01627">
    <property type="entry name" value="Hpt"/>
    <property type="match status" value="1"/>
</dbReference>
<dbReference type="SMART" id="SM00387">
    <property type="entry name" value="HATPase_c"/>
    <property type="match status" value="1"/>
</dbReference>
<dbReference type="InterPro" id="IPR001789">
    <property type="entry name" value="Sig_transdc_resp-reg_receiver"/>
</dbReference>
<evidence type="ECO:0000256" key="14">
    <source>
        <dbReference type="ARBA" id="ARBA00058004"/>
    </source>
</evidence>
<dbReference type="FunFam" id="1.10.287.130:FF:000003">
    <property type="entry name" value="Histidine kinase"/>
    <property type="match status" value="1"/>
</dbReference>
<keyword evidence="8" id="KW-0547">Nucleotide-binding</keyword>
<dbReference type="GO" id="GO:0005524">
    <property type="term" value="F:ATP binding"/>
    <property type="evidence" value="ECO:0007669"/>
    <property type="project" value="UniProtKB-KW"/>
</dbReference>
<evidence type="ECO:0000256" key="11">
    <source>
        <dbReference type="ARBA" id="ARBA00022989"/>
    </source>
</evidence>
<dbReference type="PANTHER" id="PTHR45339:SF1">
    <property type="entry name" value="HYBRID SIGNAL TRANSDUCTION HISTIDINE KINASE J"/>
    <property type="match status" value="1"/>
</dbReference>
<dbReference type="PROSITE" id="PS50109">
    <property type="entry name" value="HIS_KIN"/>
    <property type="match status" value="1"/>
</dbReference>
<dbReference type="SUPFAM" id="SSF55874">
    <property type="entry name" value="ATPase domain of HSP90 chaperone/DNA topoisomerase II/histidine kinase"/>
    <property type="match status" value="1"/>
</dbReference>
<feature type="domain" description="Response regulatory" evidence="19">
    <location>
        <begin position="646"/>
        <end position="765"/>
    </location>
</feature>
<dbReference type="InterPro" id="IPR019734">
    <property type="entry name" value="TPR_rpt"/>
</dbReference>
<dbReference type="CDD" id="cd16922">
    <property type="entry name" value="HATPase_EvgS-ArcB-TorS-like"/>
    <property type="match status" value="1"/>
</dbReference>
<dbReference type="PROSITE" id="PS50110">
    <property type="entry name" value="RESPONSE_REGULATORY"/>
    <property type="match status" value="1"/>
</dbReference>
<keyword evidence="6" id="KW-0808">Transferase</keyword>
<dbReference type="OrthoDB" id="9796305at2"/>
<dbReference type="EMBL" id="FPKR01000002">
    <property type="protein sequence ID" value="SFZ72011.1"/>
    <property type="molecule type" value="Genomic_DNA"/>
</dbReference>
<dbReference type="SMART" id="SM00073">
    <property type="entry name" value="HPT"/>
    <property type="match status" value="1"/>
</dbReference>
<feature type="modified residue" description="4-aspartylphosphate" evidence="17">
    <location>
        <position position="698"/>
    </location>
</feature>
<feature type="domain" description="HPt" evidence="20">
    <location>
        <begin position="801"/>
        <end position="893"/>
    </location>
</feature>
<comment type="subcellular location">
    <subcellularLocation>
        <location evidence="2">Cell membrane</location>
        <topology evidence="2">Multi-pass membrane protein</topology>
    </subcellularLocation>
</comment>
<dbReference type="InterPro" id="IPR011006">
    <property type="entry name" value="CheY-like_superfamily"/>
</dbReference>
<accession>A0A1K2H6K1</accession>
<dbReference type="SUPFAM" id="SSF52172">
    <property type="entry name" value="CheY-like"/>
    <property type="match status" value="1"/>
</dbReference>
<dbReference type="InterPro" id="IPR036641">
    <property type="entry name" value="HPT_dom_sf"/>
</dbReference>
<organism evidence="21 22">
    <name type="scientific">Chitinimonas taiwanensis DSM 18899</name>
    <dbReference type="NCBI Taxonomy" id="1121279"/>
    <lineage>
        <taxon>Bacteria</taxon>
        <taxon>Pseudomonadati</taxon>
        <taxon>Pseudomonadota</taxon>
        <taxon>Betaproteobacteria</taxon>
        <taxon>Neisseriales</taxon>
        <taxon>Chitinibacteraceae</taxon>
        <taxon>Chitinimonas</taxon>
    </lineage>
</organism>
<dbReference type="SMART" id="SM00388">
    <property type="entry name" value="HisKA"/>
    <property type="match status" value="1"/>
</dbReference>
<keyword evidence="22" id="KW-1185">Reference proteome</keyword>
<dbReference type="PROSITE" id="PS50894">
    <property type="entry name" value="HPT"/>
    <property type="match status" value="1"/>
</dbReference>
<dbReference type="Pfam" id="PF02518">
    <property type="entry name" value="HATPase_c"/>
    <property type="match status" value="1"/>
</dbReference>
<dbReference type="InterPro" id="IPR004358">
    <property type="entry name" value="Sig_transdc_His_kin-like_C"/>
</dbReference>
<dbReference type="InterPro" id="IPR011990">
    <property type="entry name" value="TPR-like_helical_dom_sf"/>
</dbReference>
<evidence type="ECO:0000259" key="19">
    <source>
        <dbReference type="PROSITE" id="PS50110"/>
    </source>
</evidence>
<dbReference type="CDD" id="cd00088">
    <property type="entry name" value="HPT"/>
    <property type="match status" value="1"/>
</dbReference>
<evidence type="ECO:0000313" key="22">
    <source>
        <dbReference type="Proteomes" id="UP000186513"/>
    </source>
</evidence>
<dbReference type="SUPFAM" id="SSF47384">
    <property type="entry name" value="Homodimeric domain of signal transducing histidine kinase"/>
    <property type="match status" value="1"/>
</dbReference>
<evidence type="ECO:0000256" key="16">
    <source>
        <dbReference type="PROSITE-ProRule" id="PRU00110"/>
    </source>
</evidence>
<evidence type="ECO:0000259" key="18">
    <source>
        <dbReference type="PROSITE" id="PS50109"/>
    </source>
</evidence>
<evidence type="ECO:0000256" key="15">
    <source>
        <dbReference type="ARBA" id="ARBA00070152"/>
    </source>
</evidence>
<dbReference type="CDD" id="cd00082">
    <property type="entry name" value="HisKA"/>
    <property type="match status" value="1"/>
</dbReference>
<dbReference type="InterPro" id="IPR003594">
    <property type="entry name" value="HATPase_dom"/>
</dbReference>
<dbReference type="GO" id="GO:0000155">
    <property type="term" value="F:phosphorelay sensor kinase activity"/>
    <property type="evidence" value="ECO:0007669"/>
    <property type="project" value="InterPro"/>
</dbReference>
<keyword evidence="5 17" id="KW-0597">Phosphoprotein</keyword>
<dbReference type="PANTHER" id="PTHR45339">
    <property type="entry name" value="HYBRID SIGNAL TRANSDUCTION HISTIDINE KINASE J"/>
    <property type="match status" value="1"/>
</dbReference>
<evidence type="ECO:0000313" key="21">
    <source>
        <dbReference type="EMBL" id="SFZ72011.1"/>
    </source>
</evidence>
<dbReference type="InterPro" id="IPR005467">
    <property type="entry name" value="His_kinase_dom"/>
</dbReference>
<evidence type="ECO:0000256" key="3">
    <source>
        <dbReference type="ARBA" id="ARBA00012438"/>
    </source>
</evidence>
<evidence type="ECO:0000259" key="20">
    <source>
        <dbReference type="PROSITE" id="PS50894"/>
    </source>
</evidence>
<evidence type="ECO:0000256" key="13">
    <source>
        <dbReference type="ARBA" id="ARBA00023136"/>
    </source>
</evidence>
<evidence type="ECO:0000256" key="1">
    <source>
        <dbReference type="ARBA" id="ARBA00000085"/>
    </source>
</evidence>
<evidence type="ECO:0000256" key="12">
    <source>
        <dbReference type="ARBA" id="ARBA00023012"/>
    </source>
</evidence>
<keyword evidence="12" id="KW-0902">Two-component regulatory system</keyword>
<dbReference type="RefSeq" id="WP_072427059.1">
    <property type="nucleotide sequence ID" value="NZ_FPKR01000002.1"/>
</dbReference>
<evidence type="ECO:0000256" key="17">
    <source>
        <dbReference type="PROSITE-ProRule" id="PRU00169"/>
    </source>
</evidence>
<keyword evidence="7" id="KW-0812">Transmembrane</keyword>